<proteinExistence type="predicted"/>
<evidence type="ECO:0000313" key="5">
    <source>
        <dbReference type="Proteomes" id="UP000240653"/>
    </source>
</evidence>
<dbReference type="Pfam" id="PF02239">
    <property type="entry name" value="Cytochrom_D1"/>
    <property type="match status" value="1"/>
</dbReference>
<organism evidence="4 5">
    <name type="scientific">Pseudaminobacter soli</name>
    <name type="common">ex Li et al. 2025</name>
    <dbReference type="NCBI Taxonomy" id="1295366"/>
    <lineage>
        <taxon>Bacteria</taxon>
        <taxon>Pseudomonadati</taxon>
        <taxon>Pseudomonadota</taxon>
        <taxon>Alphaproteobacteria</taxon>
        <taxon>Hyphomicrobiales</taxon>
        <taxon>Phyllobacteriaceae</taxon>
        <taxon>Pseudaminobacter</taxon>
    </lineage>
</organism>
<feature type="domain" description="YNCE-like beta-propeller" evidence="3">
    <location>
        <begin position="252"/>
        <end position="311"/>
    </location>
</feature>
<gene>
    <name evidence="4" type="ORF">C7I85_20245</name>
</gene>
<feature type="signal peptide" evidence="2">
    <location>
        <begin position="1"/>
        <end position="23"/>
    </location>
</feature>
<reference evidence="4 5" key="1">
    <citation type="submission" date="2018-03" db="EMBL/GenBank/DDBJ databases">
        <title>The draft genome of Mesorhizobium soli JCM 19897.</title>
        <authorList>
            <person name="Li L."/>
            <person name="Liu L."/>
            <person name="Liang L."/>
            <person name="Wang T."/>
            <person name="Zhang X."/>
        </authorList>
    </citation>
    <scope>NUCLEOTIDE SEQUENCE [LARGE SCALE GENOMIC DNA]</scope>
    <source>
        <strain evidence="4 5">JCM 19897</strain>
    </source>
</reference>
<dbReference type="EMBL" id="PXYL01000011">
    <property type="protein sequence ID" value="PSJ58197.1"/>
    <property type="molecule type" value="Genomic_DNA"/>
</dbReference>
<accession>A0A2P7S6X0</accession>
<dbReference type="Gene3D" id="2.130.10.10">
    <property type="entry name" value="YVTN repeat-like/Quinoprotein amine dehydrogenase"/>
    <property type="match status" value="2"/>
</dbReference>
<protein>
    <recommendedName>
        <fullName evidence="3">YNCE-like beta-propeller domain-containing protein</fullName>
    </recommendedName>
</protein>
<dbReference type="InterPro" id="IPR011045">
    <property type="entry name" value="N2O_reductase_N"/>
</dbReference>
<dbReference type="Pfam" id="PF21783">
    <property type="entry name" value="YNCE"/>
    <property type="match status" value="1"/>
</dbReference>
<dbReference type="NCBIfam" id="TIGR02276">
    <property type="entry name" value="beta_rpt_yvtn"/>
    <property type="match status" value="3"/>
</dbReference>
<dbReference type="InterPro" id="IPR015943">
    <property type="entry name" value="WD40/YVTN_repeat-like_dom_sf"/>
</dbReference>
<comment type="caution">
    <text evidence="4">The sequence shown here is derived from an EMBL/GenBank/DDBJ whole genome shotgun (WGS) entry which is preliminary data.</text>
</comment>
<dbReference type="InterPro" id="IPR051200">
    <property type="entry name" value="Host-pathogen_enzymatic-act"/>
</dbReference>
<dbReference type="SUPFAM" id="SSF50974">
    <property type="entry name" value="Nitrous oxide reductase, N-terminal domain"/>
    <property type="match status" value="1"/>
</dbReference>
<name>A0A2P7S6X0_9HYPH</name>
<dbReference type="AlphaFoldDB" id="A0A2P7S6X0"/>
<evidence type="ECO:0000259" key="3">
    <source>
        <dbReference type="Pfam" id="PF21783"/>
    </source>
</evidence>
<dbReference type="PANTHER" id="PTHR47197">
    <property type="entry name" value="PROTEIN NIRF"/>
    <property type="match status" value="1"/>
</dbReference>
<dbReference type="PANTHER" id="PTHR47197:SF3">
    <property type="entry name" value="DIHYDRO-HEME D1 DEHYDROGENASE"/>
    <property type="match status" value="1"/>
</dbReference>
<feature type="chain" id="PRO_5015134211" description="YNCE-like beta-propeller domain-containing protein" evidence="2">
    <location>
        <begin position="24"/>
        <end position="324"/>
    </location>
</feature>
<dbReference type="NCBIfam" id="TIGR03866">
    <property type="entry name" value="PQQ_ABC_repeats"/>
    <property type="match status" value="1"/>
</dbReference>
<evidence type="ECO:0000256" key="1">
    <source>
        <dbReference type="ARBA" id="ARBA00022729"/>
    </source>
</evidence>
<dbReference type="OrthoDB" id="145213at2"/>
<dbReference type="InterPro" id="IPR022456">
    <property type="entry name" value="PQQ_b_propeller"/>
</dbReference>
<evidence type="ECO:0000313" key="4">
    <source>
        <dbReference type="EMBL" id="PSJ58197.1"/>
    </source>
</evidence>
<evidence type="ECO:0000256" key="2">
    <source>
        <dbReference type="SAM" id="SignalP"/>
    </source>
</evidence>
<dbReference type="RefSeq" id="WP_106725830.1">
    <property type="nucleotide sequence ID" value="NZ_PXYL01000011.1"/>
</dbReference>
<sequence length="324" mass="34703">MRRQLALLVASLAVGFMATPASAYMVYVSNEKGNSITVLDSTTMKVVKTVDVGQRPRGITISPDGKFIYLCASDDDTIQVIDTADMQVVGTLPSGPDPELFVLAPDGKVLYVANENDNLVTVIDLATKKVVSEIPVGVEPEGMGISPDGKTLVNTSETTSMAHFIDTSTHQITDNVLVDTRPRYAEFKPDGSEVWVSAEVGGTVSVIDNATRQVTHKITFDVPGLRSEAIQPVGVNITADGKKAYVALGPANRVAVINTQTYQVEKYILVGQRVWHLAFTPDQKTIISTNGISNDVTFIDVATDEPIESVTVGALPWGVVVSPK</sequence>
<dbReference type="InterPro" id="IPR011964">
    <property type="entry name" value="YVTN_b-propeller_repeat"/>
</dbReference>
<keyword evidence="1 2" id="KW-0732">Signal</keyword>
<dbReference type="InterPro" id="IPR048433">
    <property type="entry name" value="YNCE-like_beta-prop"/>
</dbReference>
<keyword evidence="5" id="KW-1185">Reference proteome</keyword>
<dbReference type="Proteomes" id="UP000240653">
    <property type="component" value="Unassembled WGS sequence"/>
</dbReference>